<protein>
    <submittedName>
        <fullName evidence="2">Uncharacterized protein</fullName>
    </submittedName>
</protein>
<evidence type="ECO:0000256" key="1">
    <source>
        <dbReference type="SAM" id="MobiDB-lite"/>
    </source>
</evidence>
<sequence length="39" mass="4179">MAQPPVSLGVSPCRLARRPARMAAPGPPNRPKESVTRLL</sequence>
<comment type="caution">
    <text evidence="2">The sequence shown here is derived from an EMBL/GenBank/DDBJ whole genome shotgun (WGS) entry which is preliminary data.</text>
</comment>
<dbReference type="EMBL" id="VSRR010089401">
    <property type="protein sequence ID" value="MPC91903.1"/>
    <property type="molecule type" value="Genomic_DNA"/>
</dbReference>
<dbReference type="Proteomes" id="UP000324222">
    <property type="component" value="Unassembled WGS sequence"/>
</dbReference>
<feature type="compositionally biased region" description="Basic and acidic residues" evidence="1">
    <location>
        <begin position="30"/>
        <end position="39"/>
    </location>
</feature>
<proteinExistence type="predicted"/>
<organism evidence="2 3">
    <name type="scientific">Portunus trituberculatus</name>
    <name type="common">Swimming crab</name>
    <name type="synonym">Neptunus trituberculatus</name>
    <dbReference type="NCBI Taxonomy" id="210409"/>
    <lineage>
        <taxon>Eukaryota</taxon>
        <taxon>Metazoa</taxon>
        <taxon>Ecdysozoa</taxon>
        <taxon>Arthropoda</taxon>
        <taxon>Crustacea</taxon>
        <taxon>Multicrustacea</taxon>
        <taxon>Malacostraca</taxon>
        <taxon>Eumalacostraca</taxon>
        <taxon>Eucarida</taxon>
        <taxon>Decapoda</taxon>
        <taxon>Pleocyemata</taxon>
        <taxon>Brachyura</taxon>
        <taxon>Eubrachyura</taxon>
        <taxon>Portunoidea</taxon>
        <taxon>Portunidae</taxon>
        <taxon>Portuninae</taxon>
        <taxon>Portunus</taxon>
    </lineage>
</organism>
<reference evidence="2 3" key="1">
    <citation type="submission" date="2019-05" db="EMBL/GenBank/DDBJ databases">
        <title>Another draft genome of Portunus trituberculatus and its Hox gene families provides insights of decapod evolution.</title>
        <authorList>
            <person name="Jeong J.-H."/>
            <person name="Song I."/>
            <person name="Kim S."/>
            <person name="Choi T."/>
            <person name="Kim D."/>
            <person name="Ryu S."/>
            <person name="Kim W."/>
        </authorList>
    </citation>
    <scope>NUCLEOTIDE SEQUENCE [LARGE SCALE GENOMIC DNA]</scope>
    <source>
        <tissue evidence="2">Muscle</tissue>
    </source>
</reference>
<keyword evidence="3" id="KW-1185">Reference proteome</keyword>
<accession>A0A5B7JC21</accession>
<gene>
    <name evidence="2" type="ORF">E2C01_086966</name>
</gene>
<feature type="region of interest" description="Disordered" evidence="1">
    <location>
        <begin position="1"/>
        <end position="39"/>
    </location>
</feature>
<name>A0A5B7JC21_PORTR</name>
<evidence type="ECO:0000313" key="2">
    <source>
        <dbReference type="EMBL" id="MPC91903.1"/>
    </source>
</evidence>
<dbReference type="AlphaFoldDB" id="A0A5B7JC21"/>
<evidence type="ECO:0000313" key="3">
    <source>
        <dbReference type="Proteomes" id="UP000324222"/>
    </source>
</evidence>